<accession>X0TDN1</accession>
<reference evidence="1" key="1">
    <citation type="journal article" date="2014" name="Front. Microbiol.">
        <title>High frequency of phylogenetically diverse reductive dehalogenase-homologous genes in deep subseafloor sedimentary metagenomes.</title>
        <authorList>
            <person name="Kawai M."/>
            <person name="Futagami T."/>
            <person name="Toyoda A."/>
            <person name="Takaki Y."/>
            <person name="Nishi S."/>
            <person name="Hori S."/>
            <person name="Arai W."/>
            <person name="Tsubouchi T."/>
            <person name="Morono Y."/>
            <person name="Uchiyama I."/>
            <person name="Ito T."/>
            <person name="Fujiyama A."/>
            <person name="Inagaki F."/>
            <person name="Takami H."/>
        </authorList>
    </citation>
    <scope>NUCLEOTIDE SEQUENCE</scope>
    <source>
        <strain evidence="1">Expedition CK06-06</strain>
    </source>
</reference>
<protein>
    <submittedName>
        <fullName evidence="1">Uncharacterized protein</fullName>
    </submittedName>
</protein>
<name>X0TDN1_9ZZZZ</name>
<dbReference type="AlphaFoldDB" id="X0TDN1"/>
<dbReference type="EMBL" id="BARS01002875">
    <property type="protein sequence ID" value="GAF74160.1"/>
    <property type="molecule type" value="Genomic_DNA"/>
</dbReference>
<gene>
    <name evidence="1" type="ORF">S01H1_05522</name>
</gene>
<evidence type="ECO:0000313" key="1">
    <source>
        <dbReference type="EMBL" id="GAF74160.1"/>
    </source>
</evidence>
<feature type="non-terminal residue" evidence="1">
    <location>
        <position position="90"/>
    </location>
</feature>
<sequence length="90" mass="10071">MCLLVAALVGQTVEDLEASAAFARNELAWQIALQFSLKTYQRLIQERAASAMLWPNDYREYIGARRALLRAVSQVGPKPSDHPGHYLNKA</sequence>
<comment type="caution">
    <text evidence="1">The sequence shown here is derived from an EMBL/GenBank/DDBJ whole genome shotgun (WGS) entry which is preliminary data.</text>
</comment>
<organism evidence="1">
    <name type="scientific">marine sediment metagenome</name>
    <dbReference type="NCBI Taxonomy" id="412755"/>
    <lineage>
        <taxon>unclassified sequences</taxon>
        <taxon>metagenomes</taxon>
        <taxon>ecological metagenomes</taxon>
    </lineage>
</organism>
<proteinExistence type="predicted"/>